<feature type="transmembrane region" description="Helical" evidence="18">
    <location>
        <begin position="360"/>
        <end position="381"/>
    </location>
</feature>
<keyword evidence="11" id="KW-0630">Potassium</keyword>
<evidence type="ECO:0000259" key="19">
    <source>
        <dbReference type="PROSITE" id="PS51201"/>
    </source>
</evidence>
<dbReference type="PRINTS" id="PR00169">
    <property type="entry name" value="KCHANNEL"/>
</dbReference>
<evidence type="ECO:0000256" key="16">
    <source>
        <dbReference type="ARBA" id="ARBA00029579"/>
    </source>
</evidence>
<feature type="compositionally biased region" description="Low complexity" evidence="17">
    <location>
        <begin position="1432"/>
        <end position="1441"/>
    </location>
</feature>
<feature type="domain" description="RCK N-terminal" evidence="19">
    <location>
        <begin position="404"/>
        <end position="546"/>
    </location>
</feature>
<dbReference type="GO" id="GO:0005886">
    <property type="term" value="C:plasma membrane"/>
    <property type="evidence" value="ECO:0007669"/>
    <property type="project" value="UniProtKB-SubCell"/>
</dbReference>
<keyword evidence="10" id="KW-0851">Voltage-gated channel</keyword>
<keyword evidence="12 18" id="KW-1133">Transmembrane helix</keyword>
<feature type="compositionally biased region" description="Polar residues" evidence="17">
    <location>
        <begin position="691"/>
        <end position="704"/>
    </location>
</feature>
<dbReference type="SUPFAM" id="SSF81324">
    <property type="entry name" value="Voltage-gated potassium channels"/>
    <property type="match status" value="1"/>
</dbReference>
<feature type="region of interest" description="Disordered" evidence="17">
    <location>
        <begin position="1417"/>
        <end position="1473"/>
    </location>
</feature>
<dbReference type="InterPro" id="IPR036291">
    <property type="entry name" value="NAD(P)-bd_dom_sf"/>
</dbReference>
<keyword evidence="9" id="KW-0460">Magnesium</keyword>
<name>A0AA85ISS9_TRIRE</name>
<evidence type="ECO:0000256" key="15">
    <source>
        <dbReference type="ARBA" id="ARBA00023303"/>
    </source>
</evidence>
<keyword evidence="13" id="KW-0406">Ion transport</keyword>
<keyword evidence="6" id="KW-0479">Metal-binding</keyword>
<evidence type="ECO:0000256" key="3">
    <source>
        <dbReference type="ARBA" id="ARBA00022475"/>
    </source>
</evidence>
<sequence>MPTHRKQKAHLMANYKHHEECMEKRLWSVFFGISLGCFFGGIIIILLYRILIRIIYVYLQNKSPTSTAHHSEIPIQTNPSNDNKMKKKPDNFELNSTLNNKNNRISSITLEKYDQQSITTITNTPLPAPHNNYKSLSSRCSHWWTTSIQLALIKGRWWAIRLVSYDWIPGRIFIALSMIFSLTSFSIYAYEATVWPLEIEKCGHKGRRLRLLDFAMNIFFLLHFIVRLIASSDALVFWIEWYSILDYLTVPPTLVGFFIKRTWIGFRFVRIFRLCNLPEVLNNLNVIKSASSLRMCQLCTLFISIWFAGAGCFHLFENTGNLFGSSVYNVSQPLAYTASLYFTIVTMSTVGYGDIVPQTYLGRAFISLFILFALATFASAIPEIVDMFFNVSKYSGVYKKREGKSHIVVCGDITTDSVRTFLNDFLHEDRQISDVEVVFINRSKPDLQLENLLRLHFLRVKYFRGTVMDHADLQRVKMDSADACLILASATTVDPHQTDAENIMRVIAVKNFASHVRVIVQLLQTENKAYLLNSPYWNWDSGDEIVCFSELKLGFLAQSCIAPGFSTLVTNLFTMHSIRGLKEAAKFAKIYVNQPKVGKKQRNILNNKSPSPSQTNPLASTSNSVVLRKPPTSTPKPLTTTDSRHCSQVPSFTSKDKGRTRKWLSKLPRMVTSLFKPKASGVQHHHHHHLSSTTDSRPTSMQYSVSTSPKLLDTESLIGYQTSSLLLDSDNWVYNYLQGASMEIYSAKFSMAFDGLHFTDAAILCRKYLDLLLIAVVAKIPDLQSVSRISAISLHLVVMSIFLQDDGDDADEGGEDGDGDGDEDDDDENGDNDEDEDINENKYYLAVSPTLDKNVIINYGSVGFFICDSQENANKVSFYCLTCHVNNNDDNNNNKNDNDDDNSSLTQYPTANIKPCSCQLKSQKSSLKIRASALFKFKRDSYHPQSTKSHRSDKEEELSSNVNLCPAIPELVEESEKTPTTDSPTVTEKEIEEQNRNESTGVAGTLKNRTLSRRSSLQSAYDTEEHYHDAKSGTQPRRLSDTEIQSRMSVISPANEFDITGMYYYCKHQKFEDKLITSNSSTIIKSQDLYNHILVLYPLAGSPLSRADLRAARIQYASVCVILSSRGTIKLDDPYMLDKEVILCTLNIRAMKFATFSRYNNSNNIFSKNIKRRSGAEIPLITELMTDNNIHYLDPDHSGGVQISASLTAPFARGIAFTSSVLDVLASTAYFDRNSMTLIRHLVTGGVTPALEQWLAEGGGLIGFHDWQTKGGKRRSLTSKIQKNRISLLFFPGFYETRQRPRIEQIPLMDPRLLKPSNNDGDKRLFRCYGDLFCHAIREHGILCLGIYRLSCHPSPSDPPNRLVTVPSSLRLEGSMNETDNQKVWNSEYGVTPPRRLSTCALPVDRMLRKHSLQANRKSLSVEEYSPEEITDQQQQRQQQKLQDDEQNKQQKSRDISTKKTTPSSYSSSSPLTTHQKFLLEGASRYVISNPPNHFQLYRSDLIFCLCPFECAIPS</sequence>
<dbReference type="InterPro" id="IPR047871">
    <property type="entry name" value="K_chnl_Slo-like"/>
</dbReference>
<keyword evidence="4" id="KW-0633">Potassium transport</keyword>
<feature type="compositionally biased region" description="Polar residues" evidence="17">
    <location>
        <begin position="603"/>
        <end position="625"/>
    </location>
</feature>
<evidence type="ECO:0000256" key="7">
    <source>
        <dbReference type="ARBA" id="ARBA00022826"/>
    </source>
</evidence>
<feature type="transmembrane region" description="Helical" evidence="18">
    <location>
        <begin position="298"/>
        <end position="316"/>
    </location>
</feature>
<dbReference type="Gene3D" id="3.40.50.720">
    <property type="entry name" value="NAD(P)-binding Rossmann-like Domain"/>
    <property type="match status" value="1"/>
</dbReference>
<accession>A0AA85ISS9</accession>
<feature type="transmembrane region" description="Helical" evidence="18">
    <location>
        <begin position="211"/>
        <end position="230"/>
    </location>
</feature>
<keyword evidence="15" id="KW-0407">Ion channel</keyword>
<feature type="transmembrane region" description="Helical" evidence="18">
    <location>
        <begin position="172"/>
        <end position="190"/>
    </location>
</feature>
<dbReference type="WBParaSite" id="TREG1_117800.1">
    <property type="protein sequence ID" value="TREG1_117800.1"/>
    <property type="gene ID" value="TREG1_117800"/>
</dbReference>
<evidence type="ECO:0000256" key="1">
    <source>
        <dbReference type="ARBA" id="ARBA00004651"/>
    </source>
</evidence>
<feature type="compositionally biased region" description="Polar residues" evidence="17">
    <location>
        <begin position="997"/>
        <end position="1021"/>
    </location>
</feature>
<reference evidence="20" key="1">
    <citation type="submission" date="2022-06" db="EMBL/GenBank/DDBJ databases">
        <authorList>
            <person name="Berger JAMES D."/>
            <person name="Berger JAMES D."/>
        </authorList>
    </citation>
    <scope>NUCLEOTIDE SEQUENCE [LARGE SCALE GENOMIC DNA]</scope>
</reference>
<dbReference type="SUPFAM" id="SSF51735">
    <property type="entry name" value="NAD(P)-binding Rossmann-fold domains"/>
    <property type="match status" value="1"/>
</dbReference>
<evidence type="ECO:0000256" key="6">
    <source>
        <dbReference type="ARBA" id="ARBA00022723"/>
    </source>
</evidence>
<comment type="subcellular location">
    <subcellularLocation>
        <location evidence="1">Cell membrane</location>
        <topology evidence="1">Multi-pass membrane protein</topology>
    </subcellularLocation>
</comment>
<feature type="transmembrane region" description="Helical" evidence="18">
    <location>
        <begin position="26"/>
        <end position="51"/>
    </location>
</feature>
<dbReference type="Pfam" id="PF22614">
    <property type="entry name" value="Slo-like_RCK"/>
    <property type="match status" value="2"/>
</dbReference>
<feature type="compositionally biased region" description="Low complexity" evidence="17">
    <location>
        <begin position="1459"/>
        <end position="1473"/>
    </location>
</feature>
<dbReference type="InterPro" id="IPR003148">
    <property type="entry name" value="RCK_N"/>
</dbReference>
<dbReference type="PANTHER" id="PTHR10027:SF33">
    <property type="entry name" value="CALCIUM-ACTIVATED POTASSIUM CHANNEL SUBUNIT ALPHA-1-RELATED"/>
    <property type="match status" value="1"/>
</dbReference>
<dbReference type="FunFam" id="3.40.50.720:FF:000005">
    <property type="entry name" value="calcium-activated potassium channel subunit alpha-1 isoform X6"/>
    <property type="match status" value="1"/>
</dbReference>
<evidence type="ECO:0000256" key="18">
    <source>
        <dbReference type="SAM" id="Phobius"/>
    </source>
</evidence>
<feature type="compositionally biased region" description="Polar residues" evidence="17">
    <location>
        <begin position="66"/>
        <end position="82"/>
    </location>
</feature>
<feature type="region of interest" description="Disordered" evidence="17">
    <location>
        <begin position="601"/>
        <end position="659"/>
    </location>
</feature>
<feature type="region of interest" description="Disordered" evidence="17">
    <location>
        <begin position="678"/>
        <end position="704"/>
    </location>
</feature>
<evidence type="ECO:0000256" key="2">
    <source>
        <dbReference type="ARBA" id="ARBA00022448"/>
    </source>
</evidence>
<dbReference type="InterPro" id="IPR027359">
    <property type="entry name" value="Volt_channel_dom_sf"/>
</dbReference>
<dbReference type="Pfam" id="PF00520">
    <property type="entry name" value="Ion_trans"/>
    <property type="match status" value="1"/>
</dbReference>
<evidence type="ECO:0000256" key="17">
    <source>
        <dbReference type="SAM" id="MobiDB-lite"/>
    </source>
</evidence>
<dbReference type="Proteomes" id="UP000050795">
    <property type="component" value="Unassembled WGS sequence"/>
</dbReference>
<keyword evidence="8" id="KW-0106">Calcium</keyword>
<dbReference type="InterPro" id="IPR003929">
    <property type="entry name" value="K_chnl_BK_asu"/>
</dbReference>
<dbReference type="GO" id="GO:0060072">
    <property type="term" value="F:large conductance calcium-activated potassium channel activity"/>
    <property type="evidence" value="ECO:0007669"/>
    <property type="project" value="TreeGrafter"/>
</dbReference>
<feature type="compositionally biased region" description="Acidic residues" evidence="17">
    <location>
        <begin position="808"/>
        <end position="838"/>
    </location>
</feature>
<reference evidence="21" key="2">
    <citation type="submission" date="2023-11" db="UniProtKB">
        <authorList>
            <consortium name="WormBaseParasite"/>
        </authorList>
    </citation>
    <scope>IDENTIFICATION</scope>
</reference>
<feature type="transmembrane region" description="Helical" evidence="18">
    <location>
        <begin position="336"/>
        <end position="353"/>
    </location>
</feature>
<feature type="compositionally biased region" description="Low complexity" evidence="17">
    <location>
        <begin position="629"/>
        <end position="641"/>
    </location>
</feature>
<feature type="region of interest" description="Disordered" evidence="17">
    <location>
        <begin position="808"/>
        <end position="839"/>
    </location>
</feature>
<keyword evidence="14 18" id="KW-0472">Membrane</keyword>
<keyword evidence="5 18" id="KW-0812">Transmembrane</keyword>
<evidence type="ECO:0000256" key="9">
    <source>
        <dbReference type="ARBA" id="ARBA00022842"/>
    </source>
</evidence>
<evidence type="ECO:0000256" key="5">
    <source>
        <dbReference type="ARBA" id="ARBA00022692"/>
    </source>
</evidence>
<dbReference type="PRINTS" id="PR01449">
    <property type="entry name" value="BKCHANNELA"/>
</dbReference>
<feature type="compositionally biased region" description="Basic and acidic residues" evidence="17">
    <location>
        <begin position="987"/>
        <end position="996"/>
    </location>
</feature>
<dbReference type="Gene3D" id="1.20.120.350">
    <property type="entry name" value="Voltage-gated potassium channels. Chain C"/>
    <property type="match status" value="1"/>
</dbReference>
<dbReference type="GO" id="GO:0034702">
    <property type="term" value="C:monoatomic ion channel complex"/>
    <property type="evidence" value="ECO:0007669"/>
    <property type="project" value="UniProtKB-KW"/>
</dbReference>
<dbReference type="PROSITE" id="PS51201">
    <property type="entry name" value="RCK_N"/>
    <property type="match status" value="1"/>
</dbReference>
<evidence type="ECO:0000313" key="20">
    <source>
        <dbReference type="Proteomes" id="UP000050795"/>
    </source>
</evidence>
<feature type="region of interest" description="Disordered" evidence="17">
    <location>
        <begin position="66"/>
        <end position="85"/>
    </location>
</feature>
<keyword evidence="7" id="KW-0631">Potassium channel</keyword>
<evidence type="ECO:0000256" key="13">
    <source>
        <dbReference type="ARBA" id="ARBA00023065"/>
    </source>
</evidence>
<evidence type="ECO:0000256" key="8">
    <source>
        <dbReference type="ARBA" id="ARBA00022837"/>
    </source>
</evidence>
<feature type="region of interest" description="Disordered" evidence="17">
    <location>
        <begin position="889"/>
        <end position="908"/>
    </location>
</feature>
<dbReference type="Pfam" id="PF21014">
    <property type="entry name" value="Slowpoke_C"/>
    <property type="match status" value="1"/>
</dbReference>
<keyword evidence="20" id="KW-1185">Reference proteome</keyword>
<dbReference type="PANTHER" id="PTHR10027">
    <property type="entry name" value="CALCIUM-ACTIVATED POTASSIUM CHANNEL ALPHA CHAIN"/>
    <property type="match status" value="1"/>
</dbReference>
<dbReference type="Pfam" id="PF03493">
    <property type="entry name" value="BK_channel_a"/>
    <property type="match status" value="2"/>
</dbReference>
<feature type="region of interest" description="Disordered" evidence="17">
    <location>
        <begin position="940"/>
        <end position="1043"/>
    </location>
</feature>
<feature type="compositionally biased region" description="Basic and acidic residues" evidence="17">
    <location>
        <begin position="1442"/>
        <end position="1458"/>
    </location>
</feature>
<keyword evidence="2" id="KW-0813">Transport</keyword>
<evidence type="ECO:0000256" key="11">
    <source>
        <dbReference type="ARBA" id="ARBA00022958"/>
    </source>
</evidence>
<evidence type="ECO:0000256" key="4">
    <source>
        <dbReference type="ARBA" id="ARBA00022538"/>
    </source>
</evidence>
<proteinExistence type="predicted"/>
<keyword evidence="3" id="KW-1003">Cell membrane</keyword>
<dbReference type="InterPro" id="IPR048735">
    <property type="entry name" value="Slowpoke-like_C"/>
</dbReference>
<dbReference type="Gene3D" id="1.10.287.70">
    <property type="match status" value="1"/>
</dbReference>
<organism evidence="20 21">
    <name type="scientific">Trichobilharzia regenti</name>
    <name type="common">Nasal bird schistosome</name>
    <dbReference type="NCBI Taxonomy" id="157069"/>
    <lineage>
        <taxon>Eukaryota</taxon>
        <taxon>Metazoa</taxon>
        <taxon>Spiralia</taxon>
        <taxon>Lophotrochozoa</taxon>
        <taxon>Platyhelminthes</taxon>
        <taxon>Trematoda</taxon>
        <taxon>Digenea</taxon>
        <taxon>Strigeidida</taxon>
        <taxon>Schistosomatoidea</taxon>
        <taxon>Schistosomatidae</taxon>
        <taxon>Trichobilharzia</taxon>
    </lineage>
</organism>
<dbReference type="GO" id="GO:0046872">
    <property type="term" value="F:metal ion binding"/>
    <property type="evidence" value="ECO:0007669"/>
    <property type="project" value="UniProtKB-KW"/>
</dbReference>
<feature type="transmembrane region" description="Helical" evidence="18">
    <location>
        <begin position="236"/>
        <end position="259"/>
    </location>
</feature>
<dbReference type="InterPro" id="IPR005821">
    <property type="entry name" value="Ion_trans_dom"/>
</dbReference>
<dbReference type="FunFam" id="1.10.287.70:FF:000015">
    <property type="entry name" value="Calcium-activated potassium channel subunit alpha-1 isoform X7"/>
    <property type="match status" value="1"/>
</dbReference>
<evidence type="ECO:0000256" key="10">
    <source>
        <dbReference type="ARBA" id="ARBA00022882"/>
    </source>
</evidence>
<evidence type="ECO:0000256" key="14">
    <source>
        <dbReference type="ARBA" id="ARBA00023136"/>
    </source>
</evidence>
<protein>
    <recommendedName>
        <fullName evidence="16">BK channel</fullName>
    </recommendedName>
</protein>
<evidence type="ECO:0000256" key="12">
    <source>
        <dbReference type="ARBA" id="ARBA00022989"/>
    </source>
</evidence>
<evidence type="ECO:0000313" key="21">
    <source>
        <dbReference type="WBParaSite" id="TREG1_117800.1"/>
    </source>
</evidence>
<feature type="compositionally biased region" description="Polar residues" evidence="17">
    <location>
        <begin position="1032"/>
        <end position="1043"/>
    </location>
</feature>